<keyword evidence="5" id="KW-1185">Reference proteome</keyword>
<dbReference type="PANTHER" id="PTHR13129:SF4">
    <property type="entry name" value="DDB1- AND CUL4-ASSOCIATED FACTOR 1"/>
    <property type="match status" value="1"/>
</dbReference>
<dbReference type="InterPro" id="IPR033270">
    <property type="entry name" value="VPRBP/DCAF1"/>
</dbReference>
<feature type="compositionally biased region" description="Basic and acidic residues" evidence="3">
    <location>
        <begin position="44"/>
        <end position="60"/>
    </location>
</feature>
<evidence type="ECO:0000313" key="4">
    <source>
        <dbReference type="EMBL" id="MEQ2213006.1"/>
    </source>
</evidence>
<evidence type="ECO:0000256" key="1">
    <source>
        <dbReference type="ARBA" id="ARBA00004123"/>
    </source>
</evidence>
<organism evidence="4 5">
    <name type="scientific">Xenoophorus captivus</name>
    <dbReference type="NCBI Taxonomy" id="1517983"/>
    <lineage>
        <taxon>Eukaryota</taxon>
        <taxon>Metazoa</taxon>
        <taxon>Chordata</taxon>
        <taxon>Craniata</taxon>
        <taxon>Vertebrata</taxon>
        <taxon>Euteleostomi</taxon>
        <taxon>Actinopterygii</taxon>
        <taxon>Neopterygii</taxon>
        <taxon>Teleostei</taxon>
        <taxon>Neoteleostei</taxon>
        <taxon>Acanthomorphata</taxon>
        <taxon>Ovalentaria</taxon>
        <taxon>Atherinomorphae</taxon>
        <taxon>Cyprinodontiformes</taxon>
        <taxon>Goodeidae</taxon>
        <taxon>Xenoophorus</taxon>
    </lineage>
</organism>
<feature type="compositionally biased region" description="Polar residues" evidence="3">
    <location>
        <begin position="83"/>
        <end position="97"/>
    </location>
</feature>
<evidence type="ECO:0000313" key="5">
    <source>
        <dbReference type="Proteomes" id="UP001434883"/>
    </source>
</evidence>
<dbReference type="PANTHER" id="PTHR13129">
    <property type="entry name" value="VPRBP PROTEIN-RELATED"/>
    <property type="match status" value="1"/>
</dbReference>
<comment type="subcellular location">
    <subcellularLocation>
        <location evidence="1">Nucleus</location>
    </subcellularLocation>
</comment>
<evidence type="ECO:0000256" key="3">
    <source>
        <dbReference type="SAM" id="MobiDB-lite"/>
    </source>
</evidence>
<keyword evidence="2" id="KW-0539">Nucleus</keyword>
<name>A0ABV0RZA0_9TELE</name>
<evidence type="ECO:0000256" key="2">
    <source>
        <dbReference type="ARBA" id="ARBA00023242"/>
    </source>
</evidence>
<proteinExistence type="predicted"/>
<sequence length="405" mass="46254">MLHRLRELQDKDAESRREIKRPSPRKSLSEPLLPLDEEAVDGGFEDKPFSQSKNSDEKEAVGPQEDAEVPFSSVEPENELSFRFSSPHRTSSRANSAVKTMMKPMSAPGSLTHPGMSDGSSYLRRRMERDSARTSKQKLNFSLPEPERNFSELSNSSWSEMSPWVIGNNYHLDPLTPEIEQRLILQYLTPLGEYQEVGRLLAVFMQMGARELLMHYMDLKQTNDVQLTFEALKISTLEILNPEDQGALLSDDEIFSSRQRAKHTCMALRRYFEAHLAIKVEQVKQSLQRTEGGAPIHSQPYYKAVSYSREQVVEMMEFLIEYGPLRLYWEPAEVFHKLSCVQLLLQLISIACDWRTYYGRSDTVRYALDILSILTVVPKTQLLLSEPVAVFDEGGSSVSTVGKFF</sequence>
<comment type="caution">
    <text evidence="4">The sequence shown here is derived from an EMBL/GenBank/DDBJ whole genome shotgun (WGS) entry which is preliminary data.</text>
</comment>
<protein>
    <submittedName>
        <fullName evidence="4">Uncharacterized protein</fullName>
    </submittedName>
</protein>
<reference evidence="4 5" key="1">
    <citation type="submission" date="2021-06" db="EMBL/GenBank/DDBJ databases">
        <authorList>
            <person name="Palmer J.M."/>
        </authorList>
    </citation>
    <scope>NUCLEOTIDE SEQUENCE [LARGE SCALE GENOMIC DNA]</scope>
    <source>
        <strain evidence="4 5">XC_2019</strain>
        <tissue evidence="4">Muscle</tissue>
    </source>
</reference>
<feature type="region of interest" description="Disordered" evidence="3">
    <location>
        <begin position="1"/>
        <end position="97"/>
    </location>
</feature>
<dbReference type="EMBL" id="JAHRIN010060758">
    <property type="protein sequence ID" value="MEQ2213006.1"/>
    <property type="molecule type" value="Genomic_DNA"/>
</dbReference>
<feature type="compositionally biased region" description="Basic and acidic residues" evidence="3">
    <location>
        <begin position="1"/>
        <end position="21"/>
    </location>
</feature>
<dbReference type="Proteomes" id="UP001434883">
    <property type="component" value="Unassembled WGS sequence"/>
</dbReference>
<gene>
    <name evidence="4" type="ORF">XENOCAPTIV_008143</name>
</gene>
<accession>A0ABV0RZA0</accession>